<proteinExistence type="predicted"/>
<dbReference type="OrthoDB" id="9806494at2"/>
<dbReference type="EMBL" id="CP025430">
    <property type="protein sequence ID" value="AUH63932.1"/>
    <property type="molecule type" value="Genomic_DNA"/>
</dbReference>
<dbReference type="PIRSF" id="PIRSF008502">
    <property type="entry name" value="UCP008502"/>
    <property type="match status" value="1"/>
</dbReference>
<dbReference type="Gene3D" id="3.30.70.1280">
    <property type="entry name" value="SP0830-like domains"/>
    <property type="match status" value="1"/>
</dbReference>
<dbReference type="Pfam" id="PF08002">
    <property type="entry name" value="DUF1697"/>
    <property type="match status" value="1"/>
</dbReference>
<dbReference type="RefSeq" id="WP_101751973.1">
    <property type="nucleotide sequence ID" value="NZ_CP025430.1"/>
</dbReference>
<evidence type="ECO:0000313" key="2">
    <source>
        <dbReference type="Proteomes" id="UP000234530"/>
    </source>
</evidence>
<dbReference type="AlphaFoldDB" id="A0A2H5EXA4"/>
<dbReference type="InterPro" id="IPR012545">
    <property type="entry name" value="DUF1697"/>
</dbReference>
<keyword evidence="2" id="KW-1185">Reference proteome</keyword>
<evidence type="ECO:0000313" key="1">
    <source>
        <dbReference type="EMBL" id="AUH63932.1"/>
    </source>
</evidence>
<protein>
    <recommendedName>
        <fullName evidence="3">DUF1697 domain-containing protein</fullName>
    </recommendedName>
</protein>
<accession>A0A2H5EXA4</accession>
<dbReference type="Proteomes" id="UP000234530">
    <property type="component" value="Chromosome"/>
</dbReference>
<dbReference type="PANTHER" id="PTHR36439">
    <property type="entry name" value="BLL4334 PROTEIN"/>
    <property type="match status" value="1"/>
</dbReference>
<gene>
    <name evidence="1" type="ORF">CX676_06965</name>
</gene>
<dbReference type="SUPFAM" id="SSF160379">
    <property type="entry name" value="SP0830-like"/>
    <property type="match status" value="1"/>
</dbReference>
<organism evidence="1 2">
    <name type="scientific">Paracoccus zhejiangensis</name>
    <dbReference type="NCBI Taxonomy" id="1077935"/>
    <lineage>
        <taxon>Bacteria</taxon>
        <taxon>Pseudomonadati</taxon>
        <taxon>Pseudomonadota</taxon>
        <taxon>Alphaproteobacteria</taxon>
        <taxon>Rhodobacterales</taxon>
        <taxon>Paracoccaceae</taxon>
        <taxon>Paracoccus</taxon>
    </lineage>
</organism>
<name>A0A2H5EXA4_9RHOB</name>
<dbReference type="PANTHER" id="PTHR36439:SF1">
    <property type="entry name" value="DUF1697 DOMAIN-CONTAINING PROTEIN"/>
    <property type="match status" value="1"/>
</dbReference>
<reference evidence="1 2" key="1">
    <citation type="journal article" date="2013" name="Antonie Van Leeuwenhoek">
        <title>Paracoccus zhejiangensis sp. nov., isolated from activated sludge in wastewater-treatment system.</title>
        <authorList>
            <person name="Wu Z.G."/>
            <person name="Zhang D.F."/>
            <person name="Liu Y.L."/>
            <person name="Wang F."/>
            <person name="Jiang X."/>
            <person name="Li C."/>
            <person name="Li S.P."/>
            <person name="Hong Q."/>
            <person name="Li W.J."/>
        </authorList>
    </citation>
    <scope>NUCLEOTIDE SEQUENCE [LARGE SCALE GENOMIC DNA]</scope>
    <source>
        <strain evidence="1 2">J6</strain>
    </source>
</reference>
<sequence>MNHEPDTWIALIRAIGGSTHAKLSMADLRGACEARGFRGPRTVLATGNVVFRSAQPEAEIGDHLNGIMAAHGLTNAVFLRRPAELRQVLNANPFPEVATERPSRLLVMFLSQPPDPAADCLPTGYPGPERLRLVGREVFIDYPETIGQSKLTPARLERHFGQPGTARNWNSLGKILAACAPG</sequence>
<evidence type="ECO:0008006" key="3">
    <source>
        <dbReference type="Google" id="ProtNLM"/>
    </source>
</evidence>
<dbReference type="KEGG" id="pzh:CX676_06965"/>